<dbReference type="KEGG" id="hse:Hsero_1295"/>
<name>D8INZ1_HERSS</name>
<dbReference type="RefSeq" id="WP_013233316.1">
    <property type="nucleotide sequence ID" value="NC_014323.1"/>
</dbReference>
<protein>
    <submittedName>
        <fullName evidence="1">Uncharacterized protein</fullName>
    </submittedName>
</protein>
<organism evidence="1 2">
    <name type="scientific">Herbaspirillum seropedicae (strain SmR1)</name>
    <dbReference type="NCBI Taxonomy" id="757424"/>
    <lineage>
        <taxon>Bacteria</taxon>
        <taxon>Pseudomonadati</taxon>
        <taxon>Pseudomonadota</taxon>
        <taxon>Betaproteobacteria</taxon>
        <taxon>Burkholderiales</taxon>
        <taxon>Oxalobacteraceae</taxon>
        <taxon>Herbaspirillum</taxon>
    </lineage>
</organism>
<keyword evidence="2" id="KW-1185">Reference proteome</keyword>
<sequence>MNGNLQDSITTLLRIRERELPDVLERIYFRRNSSNLNAVMLAVESHALAMGMYGFYVEGDTAKLKQWFHVAARVRLADPPRDLGPGSWLLHALLSDNEATIQLAAKASSAELRKSGANPLYSAFHHRMIQWAILGEDELLRQSIAKLAKNGEKKYRKPAAAGTDFYSLLLARDHDGLTRLIHESAKINSADPLFEDAMSHVAVLQTKLCWRRGIEVQIDSPMVPMELMPVRPLSHYDDVYEFIRPGWVPPRQGLLGRIERLFRKTTIPR</sequence>
<dbReference type="STRING" id="757424.Hsero_1295"/>
<dbReference type="InterPro" id="IPR029074">
    <property type="entry name" value="Imm49"/>
</dbReference>
<gene>
    <name evidence="1" type="ordered locus">Hsero_1295</name>
</gene>
<evidence type="ECO:0000313" key="1">
    <source>
        <dbReference type="EMBL" id="ADJ62811.1"/>
    </source>
</evidence>
<dbReference type="Pfam" id="PF15575">
    <property type="entry name" value="Imm49"/>
    <property type="match status" value="1"/>
</dbReference>
<dbReference type="HOGENOM" id="CLU_077371_1_0_4"/>
<evidence type="ECO:0000313" key="2">
    <source>
        <dbReference type="Proteomes" id="UP000000329"/>
    </source>
</evidence>
<dbReference type="EMBL" id="CP002039">
    <property type="protein sequence ID" value="ADJ62811.1"/>
    <property type="molecule type" value="Genomic_DNA"/>
</dbReference>
<accession>D8INZ1</accession>
<dbReference type="GeneID" id="29393422"/>
<dbReference type="Proteomes" id="UP000000329">
    <property type="component" value="Chromosome"/>
</dbReference>
<proteinExistence type="predicted"/>
<dbReference type="AlphaFoldDB" id="D8INZ1"/>
<dbReference type="OrthoDB" id="8913563at2"/>
<reference evidence="1 2" key="1">
    <citation type="submission" date="2010-04" db="EMBL/GenBank/DDBJ databases">
        <title>The genome of Herbaspirillum seropedicae SmR1, an endophytic, nitrogen-fixing, plant-growth promoting beta-Proteobacteria.</title>
        <authorList>
            <person name="Pedrosa F.O."/>
            <person name="Monteiro R.A."/>
            <person name="Wassem R."/>
            <person name="Cruz L.M."/>
            <person name="Ayub R.A."/>
            <person name="Colauto N.B."/>
            <person name="Fernandez M.A."/>
            <person name="Fungaro M.H.P."/>
            <person name="Grisard E.C."/>
            <person name="Hungria M."/>
            <person name="Madeira H.M.F."/>
            <person name="Nodari R.O."/>
            <person name="Osaku C.A."/>
            <person name="Petzl-Erler M.L."/>
            <person name="Terenzi H."/>
            <person name="Vieira L.G.E."/>
            <person name="Almeida M.I.M."/>
            <person name="Alves L.R."/>
            <person name="Arantes O.M.N."/>
            <person name="Balsanelli E."/>
            <person name="Barcellos F.G."/>
            <person name="Baura V.A."/>
            <person name="Binde D.R."/>
            <person name="Campo R.J."/>
            <person name="Chubatsu L.S."/>
            <person name="Chueire L.M.O."/>
            <person name="Ciferri R.R."/>
            <person name="Correa L.C."/>
            <person name="da Conceicao Silva J.L."/>
            <person name="Dabul A.N.G."/>
            <person name="Dambros B.P."/>
            <person name="Faoro H."/>
            <person name="Favetti A."/>
            <person name="Friedermann G."/>
            <person name="Furlaneto M.C."/>
            <person name="Gasques L.S."/>
            <person name="Gimenes C.C.T."/>
            <person name="Gioppo N.M.R."/>
            <person name="Glienke-Blanco C."/>
            <person name="Godoy L.P."/>
            <person name="Guerra M.P."/>
            <person name="Karp S."/>
            <person name="Kava-Cordeiro V."/>
            <person name="Margarido V.P."/>
            <person name="Mathioni S.M."/>
            <person name="Menck-Soares M.A."/>
            <person name="Murace N.K."/>
            <person name="Nicolas M.F."/>
            <person name="Oliveira C.E.C."/>
            <person name="Pagnan N.A.B."/>
            <person name="Pamphile J.A."/>
            <person name="Patussi E.V."/>
            <person name="Pereira L.F.P."/>
            <person name="Pereira-Ferrari L."/>
            <person name="Pinto F.G.S."/>
            <person name="Precoma C."/>
            <person name="Prioli A.J."/>
            <person name="Prioli S.M.A.P."/>
            <person name="Raittz R.T."/>
            <person name="Ramos H.J.O."/>
            <person name="Ribeiro E.M.S.F."/>
            <person name="Rigo L.U."/>
            <person name="Rocha C.L.M.S.C."/>
            <person name="Rocha S.N."/>
            <person name="Santos K."/>
            <person name="Satori D."/>
            <person name="Silva A.G."/>
            <person name="Simao R.C.G."/>
            <person name="Soares M.A.M."/>
            <person name="Souza E.M."/>
            <person name="Steffens M.B.R."/>
            <person name="Steindel M."/>
            <person name="Tadra-Sfeir M.Z."/>
            <person name="Takahashi E.K."/>
            <person name="Torres R.A."/>
            <person name="Valle J.S."/>
            <person name="Vernal J.I."/>
            <person name="Vilas-Boas L.A."/>
            <person name="Watanabe M.A.E."/>
            <person name="Weiss V.A."/>
            <person name="Yates M.A."/>
            <person name="Souza E.M."/>
        </authorList>
    </citation>
    <scope>NUCLEOTIDE SEQUENCE [LARGE SCALE GENOMIC DNA]</scope>
    <source>
        <strain evidence="1 2">SmR1</strain>
    </source>
</reference>
<dbReference type="eggNOG" id="ENOG5033692">
    <property type="taxonomic scope" value="Bacteria"/>
</dbReference>